<reference evidence="4" key="1">
    <citation type="journal article" date="2019" name="Int. J. Syst. Evol. Microbiol.">
        <title>The Global Catalogue of Microorganisms (GCM) 10K type strain sequencing project: providing services to taxonomists for standard genome sequencing and annotation.</title>
        <authorList>
            <consortium name="The Broad Institute Genomics Platform"/>
            <consortium name="The Broad Institute Genome Sequencing Center for Infectious Disease"/>
            <person name="Wu L."/>
            <person name="Ma J."/>
        </authorList>
    </citation>
    <scope>NUCLEOTIDE SEQUENCE [LARGE SCALE GENOMIC DNA]</scope>
    <source>
        <strain evidence="4">JCM 3272</strain>
    </source>
</reference>
<feature type="transmembrane region" description="Helical" evidence="2">
    <location>
        <begin position="218"/>
        <end position="239"/>
    </location>
</feature>
<protein>
    <submittedName>
        <fullName evidence="3">Sortase</fullName>
    </submittedName>
</protein>
<name>A0ABP5T8L6_9ACTN</name>
<dbReference type="EMBL" id="BAAARV010000025">
    <property type="protein sequence ID" value="GAA2345527.1"/>
    <property type="molecule type" value="Genomic_DNA"/>
</dbReference>
<dbReference type="RefSeq" id="WP_344613137.1">
    <property type="nucleotide sequence ID" value="NZ_BAAARV010000025.1"/>
</dbReference>
<organism evidence="3 4">
    <name type="scientific">Dactylosporangium salmoneum</name>
    <dbReference type="NCBI Taxonomy" id="53361"/>
    <lineage>
        <taxon>Bacteria</taxon>
        <taxon>Bacillati</taxon>
        <taxon>Actinomycetota</taxon>
        <taxon>Actinomycetes</taxon>
        <taxon>Micromonosporales</taxon>
        <taxon>Micromonosporaceae</taxon>
        <taxon>Dactylosporangium</taxon>
    </lineage>
</organism>
<dbReference type="InterPro" id="IPR005754">
    <property type="entry name" value="Sortase"/>
</dbReference>
<evidence type="ECO:0000256" key="1">
    <source>
        <dbReference type="ARBA" id="ARBA00022801"/>
    </source>
</evidence>
<keyword evidence="1" id="KW-0378">Hydrolase</keyword>
<dbReference type="NCBIfam" id="TIGR01076">
    <property type="entry name" value="sortase_fam"/>
    <property type="match status" value="1"/>
</dbReference>
<accession>A0ABP5T8L6</accession>
<evidence type="ECO:0000313" key="4">
    <source>
        <dbReference type="Proteomes" id="UP001501444"/>
    </source>
</evidence>
<gene>
    <name evidence="3" type="ORF">GCM10010170_031710</name>
</gene>
<keyword evidence="2" id="KW-1133">Transmembrane helix</keyword>
<dbReference type="SUPFAM" id="SSF63817">
    <property type="entry name" value="Sortase"/>
    <property type="match status" value="1"/>
</dbReference>
<comment type="caution">
    <text evidence="3">The sequence shown here is derived from an EMBL/GenBank/DDBJ whole genome shotgun (WGS) entry which is preliminary data.</text>
</comment>
<dbReference type="Pfam" id="PF04203">
    <property type="entry name" value="Sortase"/>
    <property type="match status" value="1"/>
</dbReference>
<feature type="transmembrane region" description="Helical" evidence="2">
    <location>
        <begin position="246"/>
        <end position="264"/>
    </location>
</feature>
<sequence length="275" mass="29778">MKVLSRGLLTLAVLCGWLMAYLFGASALRQEHDQRDLYNQLREQMATAEVKIGGPDVDPGTPIALIVCPEIDLRQVVVEGTDGDVLRAAPGHRRDTPLPGQPGTSVIYGHALTYGAPFGDLTALAPGDHITVTTGQGEFDYEVQRVRHANDPTPSPLQKGGSRMILATAEGQGWRTGWAADQVVYVDTILKGDPKLGPPGRPTMIDVRERAMQANPDALIPLVLWLQLLAVTAFGGTWAARRWGRWQTWIVAVPAILATVWGITDSIGQLLPNLI</sequence>
<evidence type="ECO:0000313" key="3">
    <source>
        <dbReference type="EMBL" id="GAA2345527.1"/>
    </source>
</evidence>
<evidence type="ECO:0000256" key="2">
    <source>
        <dbReference type="SAM" id="Phobius"/>
    </source>
</evidence>
<dbReference type="Proteomes" id="UP001501444">
    <property type="component" value="Unassembled WGS sequence"/>
</dbReference>
<dbReference type="InterPro" id="IPR023365">
    <property type="entry name" value="Sortase_dom-sf"/>
</dbReference>
<keyword evidence="4" id="KW-1185">Reference proteome</keyword>
<keyword evidence="2" id="KW-0812">Transmembrane</keyword>
<dbReference type="Gene3D" id="2.40.260.10">
    <property type="entry name" value="Sortase"/>
    <property type="match status" value="1"/>
</dbReference>
<keyword evidence="2" id="KW-0472">Membrane</keyword>
<proteinExistence type="predicted"/>